<reference evidence="1 2" key="1">
    <citation type="submission" date="2024-10" db="EMBL/GenBank/DDBJ databases">
        <title>The Natural Products Discovery Center: Release of the First 8490 Sequenced Strains for Exploring Actinobacteria Biosynthetic Diversity.</title>
        <authorList>
            <person name="Kalkreuter E."/>
            <person name="Kautsar S.A."/>
            <person name="Yang D."/>
            <person name="Bader C.D."/>
            <person name="Teijaro C.N."/>
            <person name="Fluegel L."/>
            <person name="Davis C.M."/>
            <person name="Simpson J.R."/>
            <person name="Lauterbach L."/>
            <person name="Steele A.D."/>
            <person name="Gui C."/>
            <person name="Meng S."/>
            <person name="Li G."/>
            <person name="Viehrig K."/>
            <person name="Ye F."/>
            <person name="Su P."/>
            <person name="Kiefer A.F."/>
            <person name="Nichols A."/>
            <person name="Cepeda A.J."/>
            <person name="Yan W."/>
            <person name="Fan B."/>
            <person name="Jiang Y."/>
            <person name="Adhikari A."/>
            <person name="Zheng C.-J."/>
            <person name="Schuster L."/>
            <person name="Cowan T.M."/>
            <person name="Smanski M.J."/>
            <person name="Chevrette M.G."/>
            <person name="De Carvalho L.P.S."/>
            <person name="Shen B."/>
        </authorList>
    </citation>
    <scope>NUCLEOTIDE SEQUENCE [LARGE SCALE GENOMIC DNA]</scope>
    <source>
        <strain evidence="1 2">NPDC087220</strain>
    </source>
</reference>
<proteinExistence type="predicted"/>
<gene>
    <name evidence="1" type="ORF">ACIO7M_12520</name>
</gene>
<organism evidence="1 2">
    <name type="scientific">Streptomyces toxytricini</name>
    <name type="common">Actinomyces toxytricini</name>
    <dbReference type="NCBI Taxonomy" id="67369"/>
    <lineage>
        <taxon>Bacteria</taxon>
        <taxon>Bacillati</taxon>
        <taxon>Actinomycetota</taxon>
        <taxon>Actinomycetes</taxon>
        <taxon>Kitasatosporales</taxon>
        <taxon>Streptomycetaceae</taxon>
        <taxon>Streptomyces</taxon>
    </lineage>
</organism>
<accession>A0ABW8EFA6</accession>
<dbReference type="Proteomes" id="UP001617351">
    <property type="component" value="Unassembled WGS sequence"/>
</dbReference>
<name>A0ABW8EFA6_STRT5</name>
<evidence type="ECO:0000313" key="1">
    <source>
        <dbReference type="EMBL" id="MFJ2821927.1"/>
    </source>
</evidence>
<dbReference type="RefSeq" id="WP_402380182.1">
    <property type="nucleotide sequence ID" value="NZ_JBIUYY010000004.1"/>
</dbReference>
<dbReference type="EMBL" id="JBIUYY010000004">
    <property type="protein sequence ID" value="MFJ2821927.1"/>
    <property type="molecule type" value="Genomic_DNA"/>
</dbReference>
<comment type="caution">
    <text evidence="1">The sequence shown here is derived from an EMBL/GenBank/DDBJ whole genome shotgun (WGS) entry which is preliminary data.</text>
</comment>
<keyword evidence="2" id="KW-1185">Reference proteome</keyword>
<sequence length="119" mass="13092">MAAPSAEDGHVRRRALRLTGQWLAHGGEAAQRMRASRSLHRWLTEVSRLPFGGARHLVVHALAPDELRLPRALPGEVVVFHSARTLHGRTEPNEGERVTLLSIGYRVAVPSDQEEGALP</sequence>
<protein>
    <submittedName>
        <fullName evidence="1">Uncharacterized protein</fullName>
    </submittedName>
</protein>
<evidence type="ECO:0000313" key="2">
    <source>
        <dbReference type="Proteomes" id="UP001617351"/>
    </source>
</evidence>